<proteinExistence type="predicted"/>
<keyword evidence="2" id="KW-1185">Reference proteome</keyword>
<comment type="caution">
    <text evidence="1">The sequence shown here is derived from an EMBL/GenBank/DDBJ whole genome shotgun (WGS) entry which is preliminary data.</text>
</comment>
<dbReference type="EMBL" id="VAHF01000009">
    <property type="protein sequence ID" value="TXG55640.1"/>
    <property type="molecule type" value="Genomic_DNA"/>
</dbReference>
<sequence>MKVYTISAPQLVNLQISAWKNVPSLEKVNIPMSSSIDPRNADDDMMTEFETDNVSIQENVLRMMLMGKGLCHVKSFTLSVHLS</sequence>
<dbReference type="Proteomes" id="UP000323000">
    <property type="component" value="Chromosome 9"/>
</dbReference>
<accession>A0A5C7HF29</accession>
<name>A0A5C7HF29_9ROSI</name>
<evidence type="ECO:0000313" key="1">
    <source>
        <dbReference type="EMBL" id="TXG55640.1"/>
    </source>
</evidence>
<gene>
    <name evidence="1" type="ORF">EZV62_020896</name>
</gene>
<protein>
    <submittedName>
        <fullName evidence="1">Uncharacterized protein</fullName>
    </submittedName>
</protein>
<organism evidence="1 2">
    <name type="scientific">Acer yangbiense</name>
    <dbReference type="NCBI Taxonomy" id="1000413"/>
    <lineage>
        <taxon>Eukaryota</taxon>
        <taxon>Viridiplantae</taxon>
        <taxon>Streptophyta</taxon>
        <taxon>Embryophyta</taxon>
        <taxon>Tracheophyta</taxon>
        <taxon>Spermatophyta</taxon>
        <taxon>Magnoliopsida</taxon>
        <taxon>eudicotyledons</taxon>
        <taxon>Gunneridae</taxon>
        <taxon>Pentapetalae</taxon>
        <taxon>rosids</taxon>
        <taxon>malvids</taxon>
        <taxon>Sapindales</taxon>
        <taxon>Sapindaceae</taxon>
        <taxon>Hippocastanoideae</taxon>
        <taxon>Acereae</taxon>
        <taxon>Acer</taxon>
    </lineage>
</organism>
<dbReference type="OrthoDB" id="10441872at2759"/>
<reference evidence="2" key="1">
    <citation type="journal article" date="2019" name="Gigascience">
        <title>De novo genome assembly of the endangered Acer yangbiense, a plant species with extremely small populations endemic to Yunnan Province, China.</title>
        <authorList>
            <person name="Yang J."/>
            <person name="Wariss H.M."/>
            <person name="Tao L."/>
            <person name="Zhang R."/>
            <person name="Yun Q."/>
            <person name="Hollingsworth P."/>
            <person name="Dao Z."/>
            <person name="Luo G."/>
            <person name="Guo H."/>
            <person name="Ma Y."/>
            <person name="Sun W."/>
        </authorList>
    </citation>
    <scope>NUCLEOTIDE SEQUENCE [LARGE SCALE GENOMIC DNA]</scope>
    <source>
        <strain evidence="2">cv. Malutang</strain>
    </source>
</reference>
<evidence type="ECO:0000313" key="2">
    <source>
        <dbReference type="Proteomes" id="UP000323000"/>
    </source>
</evidence>
<dbReference type="AlphaFoldDB" id="A0A5C7HF29"/>